<feature type="transmembrane region" description="Helical" evidence="4">
    <location>
        <begin position="170"/>
        <end position="188"/>
    </location>
</feature>
<dbReference type="SUPFAM" id="SSF55874">
    <property type="entry name" value="ATPase domain of HSP90 chaperone/DNA topoisomerase II/histidine kinase"/>
    <property type="match status" value="1"/>
</dbReference>
<dbReference type="RefSeq" id="WP_092776117.1">
    <property type="nucleotide sequence ID" value="NZ_FORA01000001.1"/>
</dbReference>
<evidence type="ECO:0000313" key="6">
    <source>
        <dbReference type="EMBL" id="SFI22980.1"/>
    </source>
</evidence>
<dbReference type="PANTHER" id="PTHR43065:SF49">
    <property type="entry name" value="HISTIDINE KINASE"/>
    <property type="match status" value="1"/>
</dbReference>
<keyword evidence="3" id="KW-0597">Phosphoprotein</keyword>
<keyword evidence="6" id="KW-0418">Kinase</keyword>
<dbReference type="Pfam" id="PF02518">
    <property type="entry name" value="HATPase_c"/>
    <property type="match status" value="1"/>
</dbReference>
<dbReference type="InterPro" id="IPR036097">
    <property type="entry name" value="HisK_dim/P_sf"/>
</dbReference>
<dbReference type="Gene3D" id="1.10.287.130">
    <property type="match status" value="1"/>
</dbReference>
<dbReference type="PANTHER" id="PTHR43065">
    <property type="entry name" value="SENSOR HISTIDINE KINASE"/>
    <property type="match status" value="1"/>
</dbReference>
<evidence type="ECO:0000256" key="1">
    <source>
        <dbReference type="ARBA" id="ARBA00000085"/>
    </source>
</evidence>
<feature type="domain" description="Histidine kinase" evidence="5">
    <location>
        <begin position="219"/>
        <end position="429"/>
    </location>
</feature>
<evidence type="ECO:0000256" key="4">
    <source>
        <dbReference type="SAM" id="Phobius"/>
    </source>
</evidence>
<keyword evidence="4" id="KW-1133">Transmembrane helix</keyword>
<dbReference type="PRINTS" id="PR00344">
    <property type="entry name" value="BCTRLSENSOR"/>
</dbReference>
<dbReference type="OrthoDB" id="9796100at2"/>
<gene>
    <name evidence="6" type="ORF">SAMN04488095_0200</name>
</gene>
<feature type="transmembrane region" description="Helical" evidence="4">
    <location>
        <begin position="114"/>
        <end position="130"/>
    </location>
</feature>
<dbReference type="PROSITE" id="PS50109">
    <property type="entry name" value="HIS_KIN"/>
    <property type="match status" value="1"/>
</dbReference>
<evidence type="ECO:0000256" key="3">
    <source>
        <dbReference type="ARBA" id="ARBA00022553"/>
    </source>
</evidence>
<dbReference type="InterPro" id="IPR004358">
    <property type="entry name" value="Sig_transdc_His_kin-like_C"/>
</dbReference>
<keyword evidence="7" id="KW-1185">Reference proteome</keyword>
<dbReference type="Proteomes" id="UP000199110">
    <property type="component" value="Unassembled WGS sequence"/>
</dbReference>
<proteinExistence type="predicted"/>
<dbReference type="InterPro" id="IPR003661">
    <property type="entry name" value="HisK_dim/P_dom"/>
</dbReference>
<dbReference type="InterPro" id="IPR036890">
    <property type="entry name" value="HATPase_C_sf"/>
</dbReference>
<evidence type="ECO:0000256" key="2">
    <source>
        <dbReference type="ARBA" id="ARBA00012438"/>
    </source>
</evidence>
<dbReference type="Pfam" id="PF00512">
    <property type="entry name" value="HisKA"/>
    <property type="match status" value="1"/>
</dbReference>
<accession>A0A1I3GHK9</accession>
<dbReference type="SMART" id="SM00387">
    <property type="entry name" value="HATPase_c"/>
    <property type="match status" value="1"/>
</dbReference>
<dbReference type="SMART" id="SM00388">
    <property type="entry name" value="HisKA"/>
    <property type="match status" value="1"/>
</dbReference>
<evidence type="ECO:0000313" key="7">
    <source>
        <dbReference type="Proteomes" id="UP000199110"/>
    </source>
</evidence>
<dbReference type="InterPro" id="IPR003594">
    <property type="entry name" value="HATPase_dom"/>
</dbReference>
<evidence type="ECO:0000259" key="5">
    <source>
        <dbReference type="PROSITE" id="PS50109"/>
    </source>
</evidence>
<reference evidence="6 7" key="1">
    <citation type="submission" date="2016-10" db="EMBL/GenBank/DDBJ databases">
        <authorList>
            <person name="de Groot N.N."/>
        </authorList>
    </citation>
    <scope>NUCLEOTIDE SEQUENCE [LARGE SCALE GENOMIC DNA]</scope>
    <source>
        <strain evidence="6 7">DSM 19073</strain>
    </source>
</reference>
<feature type="transmembrane region" description="Helical" evidence="4">
    <location>
        <begin position="88"/>
        <end position="108"/>
    </location>
</feature>
<dbReference type="InterPro" id="IPR005467">
    <property type="entry name" value="His_kinase_dom"/>
</dbReference>
<keyword evidence="4" id="KW-0812">Transmembrane</keyword>
<keyword evidence="4" id="KW-0472">Membrane</keyword>
<dbReference type="SUPFAM" id="SSF47384">
    <property type="entry name" value="Homodimeric domain of signal transducing histidine kinase"/>
    <property type="match status" value="1"/>
</dbReference>
<feature type="transmembrane region" description="Helical" evidence="4">
    <location>
        <begin position="36"/>
        <end position="63"/>
    </location>
</feature>
<protein>
    <recommendedName>
        <fullName evidence="2">histidine kinase</fullName>
        <ecNumber evidence="2">2.7.13.3</ecNumber>
    </recommendedName>
</protein>
<dbReference type="STRING" id="390807.SAMN04488095_0200"/>
<sequence>MMYSPTQADRKFRRRVSDFLAIEQDQAPERPLRLGLIALGVTLMLVYEAPITVAIVAAIYFAADLTYIGHARRVAQAQHVTRPMLTKLLAHHAITIVAFTALAVVNAFWPSQTAAWSAVILMFGQALNCIGNDTRSMDATLIGLVVVGAGAQMTAFGLGLAGGFSDSDRIFLHIAVALITVFFSRVALATASARARLAARTEELLHAQKGEAVGRLTSGIAHDFNNLLTVMRGNIDLLGELPEDERAPLLREIGDATERGGRLVGQLLATSRRKSHDPELIAIDEFFASLLTFSRRVLPANVALDLEAEPRLSMRIDSAQLEAALLNLIVNAKDAMPNGGIITVEARRLSSGDAETLGEIMISVSDNGSGMSADVLRHATEAFVTTKPEGKGTGLGLSMVRTFAEQAGGRFELESSEGKGTTARLRLRG</sequence>
<dbReference type="EMBL" id="FORA01000001">
    <property type="protein sequence ID" value="SFI22980.1"/>
    <property type="molecule type" value="Genomic_DNA"/>
</dbReference>
<feature type="transmembrane region" description="Helical" evidence="4">
    <location>
        <begin position="142"/>
        <end position="164"/>
    </location>
</feature>
<dbReference type="CDD" id="cd00082">
    <property type="entry name" value="HisKA"/>
    <property type="match status" value="1"/>
</dbReference>
<organism evidence="6 7">
    <name type="scientific">Jannaschia pohangensis</name>
    <dbReference type="NCBI Taxonomy" id="390807"/>
    <lineage>
        <taxon>Bacteria</taxon>
        <taxon>Pseudomonadati</taxon>
        <taxon>Pseudomonadota</taxon>
        <taxon>Alphaproteobacteria</taxon>
        <taxon>Rhodobacterales</taxon>
        <taxon>Roseobacteraceae</taxon>
        <taxon>Jannaschia</taxon>
    </lineage>
</organism>
<dbReference type="GO" id="GO:0000155">
    <property type="term" value="F:phosphorelay sensor kinase activity"/>
    <property type="evidence" value="ECO:0007669"/>
    <property type="project" value="InterPro"/>
</dbReference>
<dbReference type="AlphaFoldDB" id="A0A1I3GHK9"/>
<dbReference type="Gene3D" id="3.30.565.10">
    <property type="entry name" value="Histidine kinase-like ATPase, C-terminal domain"/>
    <property type="match status" value="1"/>
</dbReference>
<name>A0A1I3GHK9_9RHOB</name>
<keyword evidence="6" id="KW-0808">Transferase</keyword>
<comment type="catalytic activity">
    <reaction evidence="1">
        <text>ATP + protein L-histidine = ADP + protein N-phospho-L-histidine.</text>
        <dbReference type="EC" id="2.7.13.3"/>
    </reaction>
</comment>
<dbReference type="EC" id="2.7.13.3" evidence="2"/>